<reference evidence="2" key="1">
    <citation type="journal article" date="2014" name="Front. Microbiol.">
        <title>High frequency of phylogenetically diverse reductive dehalogenase-homologous genes in deep subseafloor sedimentary metagenomes.</title>
        <authorList>
            <person name="Kawai M."/>
            <person name="Futagami T."/>
            <person name="Toyoda A."/>
            <person name="Takaki Y."/>
            <person name="Nishi S."/>
            <person name="Hori S."/>
            <person name="Arai W."/>
            <person name="Tsubouchi T."/>
            <person name="Morono Y."/>
            <person name="Uchiyama I."/>
            <person name="Ito T."/>
            <person name="Fujiyama A."/>
            <person name="Inagaki F."/>
            <person name="Takami H."/>
        </authorList>
    </citation>
    <scope>NUCLEOTIDE SEQUENCE</scope>
    <source>
        <strain evidence="2">Expedition CK06-06</strain>
    </source>
</reference>
<keyword evidence="1" id="KW-1133">Transmembrane helix</keyword>
<protein>
    <submittedName>
        <fullName evidence="2">Uncharacterized protein</fullName>
    </submittedName>
</protein>
<accession>X1LDI0</accession>
<dbReference type="EMBL" id="BARV01004338">
    <property type="protein sequence ID" value="GAI17362.1"/>
    <property type="molecule type" value="Genomic_DNA"/>
</dbReference>
<proteinExistence type="predicted"/>
<evidence type="ECO:0000256" key="1">
    <source>
        <dbReference type="SAM" id="Phobius"/>
    </source>
</evidence>
<name>X1LDI0_9ZZZZ</name>
<evidence type="ECO:0000313" key="2">
    <source>
        <dbReference type="EMBL" id="GAI17362.1"/>
    </source>
</evidence>
<comment type="caution">
    <text evidence="2">The sequence shown here is derived from an EMBL/GenBank/DDBJ whole genome shotgun (WGS) entry which is preliminary data.</text>
</comment>
<gene>
    <name evidence="2" type="ORF">S06H3_09710</name>
</gene>
<organism evidence="2">
    <name type="scientific">marine sediment metagenome</name>
    <dbReference type="NCBI Taxonomy" id="412755"/>
    <lineage>
        <taxon>unclassified sequences</taxon>
        <taxon>metagenomes</taxon>
        <taxon>ecological metagenomes</taxon>
    </lineage>
</organism>
<sequence length="101" mass="11113">MSKGTAQIQEEIRDCRGSRTAFLWLFGGGLLFAIFPLFITLFVLVLAILNDRPNPGPAGLEYMVWSLPAGIAIAVGGVAGAMYYDHKIKRLIEKLDSQEKD</sequence>
<keyword evidence="1" id="KW-0472">Membrane</keyword>
<dbReference type="AlphaFoldDB" id="X1LDI0"/>
<keyword evidence="1" id="KW-0812">Transmembrane</keyword>
<feature type="transmembrane region" description="Helical" evidence="1">
    <location>
        <begin position="62"/>
        <end position="84"/>
    </location>
</feature>
<feature type="transmembrane region" description="Helical" evidence="1">
    <location>
        <begin position="21"/>
        <end position="50"/>
    </location>
</feature>